<protein>
    <submittedName>
        <fullName evidence="8">Nitroreductase</fullName>
    </submittedName>
</protein>
<dbReference type="PANTHER" id="PTHR43673">
    <property type="entry name" value="NAD(P)H NITROREDUCTASE YDGI-RELATED"/>
    <property type="match status" value="1"/>
</dbReference>
<comment type="similarity">
    <text evidence="2">Belongs to the nitroreductase family.</text>
</comment>
<dbReference type="RefSeq" id="WP_048643503.1">
    <property type="nucleotide sequence ID" value="NZ_CAXBGM010000013.1"/>
</dbReference>
<dbReference type="SUPFAM" id="SSF55469">
    <property type="entry name" value="FMN-dependent nitroreductase-like"/>
    <property type="match status" value="1"/>
</dbReference>
<gene>
    <name evidence="8" type="ORF">CA2015_4029</name>
</gene>
<dbReference type="CDD" id="cd02149">
    <property type="entry name" value="NfsB-like"/>
    <property type="match status" value="1"/>
</dbReference>
<dbReference type="PATRIC" id="fig|320787.5.peg.4414"/>
<dbReference type="GO" id="GO:0016491">
    <property type="term" value="F:oxidoreductase activity"/>
    <property type="evidence" value="ECO:0007669"/>
    <property type="project" value="UniProtKB-KW"/>
</dbReference>
<evidence type="ECO:0000256" key="6">
    <source>
        <dbReference type="ARBA" id="ARBA00023002"/>
    </source>
</evidence>
<keyword evidence="6" id="KW-0560">Oxidoreductase</keyword>
<keyword evidence="4" id="KW-0288">FMN</keyword>
<dbReference type="Gene3D" id="3.40.109.10">
    <property type="entry name" value="NADH Oxidase"/>
    <property type="match status" value="1"/>
</dbReference>
<accession>A0A0H4PGS0</accession>
<keyword evidence="5" id="KW-0521">NADP</keyword>
<reference evidence="8 9" key="1">
    <citation type="submission" date="2015-07" db="EMBL/GenBank/DDBJ databases">
        <authorList>
            <person name="Kim K.M."/>
        </authorList>
    </citation>
    <scope>NUCLEOTIDE SEQUENCE [LARGE SCALE GENOMIC DNA]</scope>
    <source>
        <strain evidence="8 9">KCTC 12363</strain>
    </source>
</reference>
<dbReference type="Proteomes" id="UP000036520">
    <property type="component" value="Chromosome"/>
</dbReference>
<dbReference type="InterPro" id="IPR000415">
    <property type="entry name" value="Nitroreductase-like"/>
</dbReference>
<feature type="domain" description="Nitroreductase" evidence="7">
    <location>
        <begin position="8"/>
        <end position="186"/>
    </location>
</feature>
<evidence type="ECO:0000259" key="7">
    <source>
        <dbReference type="Pfam" id="PF00881"/>
    </source>
</evidence>
<keyword evidence="3" id="KW-0285">Flavoprotein</keyword>
<sequence length="210" mass="24262">MNLLEKLNWRYATKAFDPSKKVPENDLNFLKEAIRLSVSSYGLQMYKVLIIENPEIRKELRKASWEQAQITDASHLFIFCNYTINHDQHVDDHIQLIIDTQQIVDDHGLKKYAESIKSNIANMTSEERRNWTEKQTYLALNSLIIACADRQIDACPMEGFDKQAYNRILGLDEMGLNASVIAPVGYRSKSDEAQLRKKVRKPIKELFLSA</sequence>
<evidence type="ECO:0000256" key="2">
    <source>
        <dbReference type="ARBA" id="ARBA00007118"/>
    </source>
</evidence>
<comment type="cofactor">
    <cofactor evidence="1">
        <name>FMN</name>
        <dbReference type="ChEBI" id="CHEBI:58210"/>
    </cofactor>
</comment>
<evidence type="ECO:0000256" key="3">
    <source>
        <dbReference type="ARBA" id="ARBA00022630"/>
    </source>
</evidence>
<dbReference type="OrthoDB" id="9809288at2"/>
<evidence type="ECO:0000256" key="5">
    <source>
        <dbReference type="ARBA" id="ARBA00022857"/>
    </source>
</evidence>
<dbReference type="EMBL" id="CP012040">
    <property type="protein sequence ID" value="AKP53389.1"/>
    <property type="molecule type" value="Genomic_DNA"/>
</dbReference>
<evidence type="ECO:0000313" key="8">
    <source>
        <dbReference type="EMBL" id="AKP53389.1"/>
    </source>
</evidence>
<dbReference type="AlphaFoldDB" id="A0A0H4PGS0"/>
<dbReference type="PANTHER" id="PTHR43673:SF2">
    <property type="entry name" value="NITROREDUCTASE"/>
    <property type="match status" value="1"/>
</dbReference>
<keyword evidence="9" id="KW-1185">Reference proteome</keyword>
<evidence type="ECO:0000256" key="4">
    <source>
        <dbReference type="ARBA" id="ARBA00022643"/>
    </source>
</evidence>
<evidence type="ECO:0000313" key="9">
    <source>
        <dbReference type="Proteomes" id="UP000036520"/>
    </source>
</evidence>
<evidence type="ECO:0000256" key="1">
    <source>
        <dbReference type="ARBA" id="ARBA00001917"/>
    </source>
</evidence>
<dbReference type="InterPro" id="IPR033878">
    <property type="entry name" value="NfsB-like"/>
</dbReference>
<name>A0A0H4PGS0_9BACT</name>
<organism evidence="8 9">
    <name type="scientific">Cyclobacterium amurskyense</name>
    <dbReference type="NCBI Taxonomy" id="320787"/>
    <lineage>
        <taxon>Bacteria</taxon>
        <taxon>Pseudomonadati</taxon>
        <taxon>Bacteroidota</taxon>
        <taxon>Cytophagia</taxon>
        <taxon>Cytophagales</taxon>
        <taxon>Cyclobacteriaceae</taxon>
        <taxon>Cyclobacterium</taxon>
    </lineage>
</organism>
<proteinExistence type="inferred from homology"/>
<dbReference type="Pfam" id="PF00881">
    <property type="entry name" value="Nitroreductase"/>
    <property type="match status" value="1"/>
</dbReference>
<dbReference type="STRING" id="320787.CA2015_4029"/>
<dbReference type="KEGG" id="camu:CA2015_4029"/>
<dbReference type="InterPro" id="IPR029479">
    <property type="entry name" value="Nitroreductase"/>
</dbReference>